<gene>
    <name evidence="3" type="ORF">OVA965_LOCUS21380</name>
    <name evidence="4" type="ORF">TMI583_LOCUS22020</name>
</gene>
<dbReference type="EMBL" id="CAJNOK010011702">
    <property type="protein sequence ID" value="CAF1146376.1"/>
    <property type="molecule type" value="Genomic_DNA"/>
</dbReference>
<dbReference type="InterPro" id="IPR021346">
    <property type="entry name" value="Tma16"/>
</dbReference>
<evidence type="ECO:0000313" key="4">
    <source>
        <dbReference type="EMBL" id="CAF3948253.1"/>
    </source>
</evidence>
<name>A0A8S2MEH1_9BILA</name>
<feature type="compositionally biased region" description="Acidic residues" evidence="2">
    <location>
        <begin position="185"/>
        <end position="195"/>
    </location>
</feature>
<evidence type="ECO:0000256" key="2">
    <source>
        <dbReference type="SAM" id="MobiDB-lite"/>
    </source>
</evidence>
<comment type="similarity">
    <text evidence="1">Belongs to the TMA16 family.</text>
</comment>
<dbReference type="PANTHER" id="PTHR13349:SF2">
    <property type="entry name" value="TRANSLATION MACHINERY-ASSOCIATED PROTEIN 16"/>
    <property type="match status" value="1"/>
</dbReference>
<dbReference type="EMBL" id="CAJOBA010028997">
    <property type="protein sequence ID" value="CAF3948253.1"/>
    <property type="molecule type" value="Genomic_DNA"/>
</dbReference>
<dbReference type="GO" id="GO:0005634">
    <property type="term" value="C:nucleus"/>
    <property type="evidence" value="ECO:0007669"/>
    <property type="project" value="TreeGrafter"/>
</dbReference>
<reference evidence="4" key="1">
    <citation type="submission" date="2021-02" db="EMBL/GenBank/DDBJ databases">
        <authorList>
            <person name="Nowell W R."/>
        </authorList>
    </citation>
    <scope>NUCLEOTIDE SEQUENCE</scope>
</reference>
<dbReference type="Proteomes" id="UP000682733">
    <property type="component" value="Unassembled WGS sequence"/>
</dbReference>
<protein>
    <recommendedName>
        <fullName evidence="6">Translation machinery-associated protein 16</fullName>
    </recommendedName>
</protein>
<dbReference type="InterPro" id="IPR038356">
    <property type="entry name" value="Tma16_sf"/>
</dbReference>
<dbReference type="Proteomes" id="UP000677228">
    <property type="component" value="Unassembled WGS sequence"/>
</dbReference>
<dbReference type="Gene3D" id="1.20.1440.170">
    <property type="entry name" value="Translation machinery-associated protein 16-like"/>
    <property type="match status" value="1"/>
</dbReference>
<feature type="compositionally biased region" description="Acidic residues" evidence="2">
    <location>
        <begin position="204"/>
        <end position="213"/>
    </location>
</feature>
<dbReference type="Pfam" id="PF11176">
    <property type="entry name" value="Tma16"/>
    <property type="match status" value="1"/>
</dbReference>
<evidence type="ECO:0000256" key="1">
    <source>
        <dbReference type="ARBA" id="ARBA00034127"/>
    </source>
</evidence>
<dbReference type="AlphaFoldDB" id="A0A8S2MEH1"/>
<evidence type="ECO:0008006" key="6">
    <source>
        <dbReference type="Google" id="ProtNLM"/>
    </source>
</evidence>
<evidence type="ECO:0000313" key="3">
    <source>
        <dbReference type="EMBL" id="CAF1146376.1"/>
    </source>
</evidence>
<proteinExistence type="inferred from homology"/>
<comment type="caution">
    <text evidence="4">The sequence shown here is derived from an EMBL/GenBank/DDBJ whole genome shotgun (WGS) entry which is preliminary data.</text>
</comment>
<sequence length="213" mass="24821">MPKEKKIRAGGKIIHPSSRKAKQLSRRECHVGRVIKQRQNTRAKYNNLRQKLLWFKENLDLTHTKYSKNEFYDIIKRYLNRFQDELEQIDLKNQIGERQKTPQYVSRKSLIATTTGTEKNEFESIGLEIPNLTQASIVEELKKWDGSIRFMSRLKLSLVKKSLFDNENSNGDDLVSTTVSIDVNEDDDDNIEEDEQKNVTNSESDTEADLILE</sequence>
<accession>A0A8S2MEH1</accession>
<organism evidence="4 5">
    <name type="scientific">Didymodactylos carnosus</name>
    <dbReference type="NCBI Taxonomy" id="1234261"/>
    <lineage>
        <taxon>Eukaryota</taxon>
        <taxon>Metazoa</taxon>
        <taxon>Spiralia</taxon>
        <taxon>Gnathifera</taxon>
        <taxon>Rotifera</taxon>
        <taxon>Eurotatoria</taxon>
        <taxon>Bdelloidea</taxon>
        <taxon>Philodinida</taxon>
        <taxon>Philodinidae</taxon>
        <taxon>Didymodactylos</taxon>
    </lineage>
</organism>
<dbReference type="FunFam" id="1.20.1440.170:FF:000001">
    <property type="entry name" value="Translation machinery-associated 16 homolog"/>
    <property type="match status" value="1"/>
</dbReference>
<dbReference type="PANTHER" id="PTHR13349">
    <property type="entry name" value="TRANSLATION MACHINERY-ASSOCIATED PROTEIN 16"/>
    <property type="match status" value="1"/>
</dbReference>
<evidence type="ECO:0000313" key="5">
    <source>
        <dbReference type="Proteomes" id="UP000682733"/>
    </source>
</evidence>
<feature type="region of interest" description="Disordered" evidence="2">
    <location>
        <begin position="185"/>
        <end position="213"/>
    </location>
</feature>